<name>A0A7W9CHR1_9CAUL</name>
<feature type="chain" id="PRO_5030662419" description="DUF3576 domain-containing protein" evidence="1">
    <location>
        <begin position="26"/>
        <end position="144"/>
    </location>
</feature>
<gene>
    <name evidence="2" type="ORF">GGR13_001464</name>
</gene>
<protein>
    <recommendedName>
        <fullName evidence="4">DUF3576 domain-containing protein</fullName>
    </recommendedName>
</protein>
<evidence type="ECO:0000256" key="1">
    <source>
        <dbReference type="SAM" id="SignalP"/>
    </source>
</evidence>
<organism evidence="2 3">
    <name type="scientific">Brevundimonas variabilis</name>
    <dbReference type="NCBI Taxonomy" id="74312"/>
    <lineage>
        <taxon>Bacteria</taxon>
        <taxon>Pseudomonadati</taxon>
        <taxon>Pseudomonadota</taxon>
        <taxon>Alphaproteobacteria</taxon>
        <taxon>Caulobacterales</taxon>
        <taxon>Caulobacteraceae</taxon>
        <taxon>Brevundimonas</taxon>
    </lineage>
</organism>
<keyword evidence="1" id="KW-0732">Signal</keyword>
<accession>A0A7W9CHR1</accession>
<dbReference type="EMBL" id="JACHOR010000002">
    <property type="protein sequence ID" value="MBB5745880.1"/>
    <property type="molecule type" value="Genomic_DNA"/>
</dbReference>
<reference evidence="2 3" key="1">
    <citation type="submission" date="2020-08" db="EMBL/GenBank/DDBJ databases">
        <title>Genomic Encyclopedia of Type Strains, Phase IV (KMG-IV): sequencing the most valuable type-strain genomes for metagenomic binning, comparative biology and taxonomic classification.</title>
        <authorList>
            <person name="Goeker M."/>
        </authorList>
    </citation>
    <scope>NUCLEOTIDE SEQUENCE [LARGE SCALE GENOMIC DNA]</scope>
    <source>
        <strain evidence="2 3">DSM 4737</strain>
    </source>
</reference>
<dbReference type="RefSeq" id="WP_183212828.1">
    <property type="nucleotide sequence ID" value="NZ_JACHOR010000002.1"/>
</dbReference>
<dbReference type="Proteomes" id="UP000545037">
    <property type="component" value="Unassembled WGS sequence"/>
</dbReference>
<sequence length="144" mass="15239">MNVPLSKKMCLCALAAAGLSGCAGAFEADTDPASPVGPRVQALVDENRAYPRWEDFPAAPTGLPSAVEVAQSVNTLRVTGGALNGEVGRLEWTLRDPAAFEREMAARVAASRPAPATLQTQAEIEAFAQRLRDRARAPARITPQ</sequence>
<dbReference type="AlphaFoldDB" id="A0A7W9CHR1"/>
<evidence type="ECO:0000313" key="2">
    <source>
        <dbReference type="EMBL" id="MBB5745880.1"/>
    </source>
</evidence>
<proteinExistence type="predicted"/>
<dbReference type="PROSITE" id="PS51257">
    <property type="entry name" value="PROKAR_LIPOPROTEIN"/>
    <property type="match status" value="1"/>
</dbReference>
<evidence type="ECO:0000313" key="3">
    <source>
        <dbReference type="Proteomes" id="UP000545037"/>
    </source>
</evidence>
<keyword evidence="3" id="KW-1185">Reference proteome</keyword>
<evidence type="ECO:0008006" key="4">
    <source>
        <dbReference type="Google" id="ProtNLM"/>
    </source>
</evidence>
<comment type="caution">
    <text evidence="2">The sequence shown here is derived from an EMBL/GenBank/DDBJ whole genome shotgun (WGS) entry which is preliminary data.</text>
</comment>
<feature type="signal peptide" evidence="1">
    <location>
        <begin position="1"/>
        <end position="25"/>
    </location>
</feature>